<name>A0ABT1JKN8_ACTCY</name>
<dbReference type="SUPFAM" id="SSF51679">
    <property type="entry name" value="Bacterial luciferase-like"/>
    <property type="match status" value="1"/>
</dbReference>
<feature type="domain" description="Luciferase-like" evidence="1">
    <location>
        <begin position="17"/>
        <end position="227"/>
    </location>
</feature>
<dbReference type="EMBL" id="AUBJ02000001">
    <property type="protein sequence ID" value="MCP2333080.1"/>
    <property type="molecule type" value="Genomic_DNA"/>
</dbReference>
<comment type="caution">
    <text evidence="2">The sequence shown here is derived from an EMBL/GenBank/DDBJ whole genome shotgun (WGS) entry which is preliminary data.</text>
</comment>
<keyword evidence="3" id="KW-1185">Reference proteome</keyword>
<evidence type="ECO:0000313" key="2">
    <source>
        <dbReference type="EMBL" id="MCP2333080.1"/>
    </source>
</evidence>
<dbReference type="InterPro" id="IPR011251">
    <property type="entry name" value="Luciferase-like_dom"/>
</dbReference>
<proteinExistence type="predicted"/>
<sequence length="272" mass="29746">MKFGVSTFVTDESIRPVDLATALEERGFDALFLAEHSHIPASRESPYPEGGELPRKYYRTLDPFVVLSAAAAVTRRLVLATGIALIPQRDPIHTAKEVSSLDLISDGRAILGVGGGWNKEEMRNHGTDPAARGALLDERVLAIRRIWTEELAEFHGEHVDLDPIYQWPKPVQTPHPPIYVGGESRAALRRLAEYGDGWLPRANTPRLAARVTEVRAKAGRDLPVTVFGTPDDPATISELAEAGVGRCLFDLETAGRDETLRRLDALASLAST</sequence>
<accession>A0ABT1JKN8</accession>
<dbReference type="InterPro" id="IPR019921">
    <property type="entry name" value="Lucif-like_OxRdtase_Rv2161c"/>
</dbReference>
<dbReference type="PANTHER" id="PTHR30011">
    <property type="entry name" value="ALKANESULFONATE MONOOXYGENASE-RELATED"/>
    <property type="match status" value="1"/>
</dbReference>
<dbReference type="NCBIfam" id="TIGR03619">
    <property type="entry name" value="F420_Rv2161c"/>
    <property type="match status" value="1"/>
</dbReference>
<protein>
    <submittedName>
        <fullName evidence="2">F420-dependent oxidoreductase, Rv2161c family</fullName>
    </submittedName>
</protein>
<dbReference type="InterPro" id="IPR051260">
    <property type="entry name" value="Diverse_substr_monoxygenases"/>
</dbReference>
<dbReference type="PANTHER" id="PTHR30011:SF32">
    <property type="entry name" value="CONSERVED PROTEIN"/>
    <property type="match status" value="1"/>
</dbReference>
<dbReference type="RefSeq" id="WP_026417925.1">
    <property type="nucleotide sequence ID" value="NZ_AUBJ02000001.1"/>
</dbReference>
<dbReference type="Proteomes" id="UP000791080">
    <property type="component" value="Unassembled WGS sequence"/>
</dbReference>
<evidence type="ECO:0000259" key="1">
    <source>
        <dbReference type="Pfam" id="PF00296"/>
    </source>
</evidence>
<dbReference type="Gene3D" id="3.20.20.30">
    <property type="entry name" value="Luciferase-like domain"/>
    <property type="match status" value="1"/>
</dbReference>
<dbReference type="Pfam" id="PF00296">
    <property type="entry name" value="Bac_luciferase"/>
    <property type="match status" value="1"/>
</dbReference>
<gene>
    <name evidence="2" type="ORF">G443_003350</name>
</gene>
<organism evidence="2 3">
    <name type="scientific">Actinoalloteichus caeruleus DSM 43889</name>
    <dbReference type="NCBI Taxonomy" id="1120930"/>
    <lineage>
        <taxon>Bacteria</taxon>
        <taxon>Bacillati</taxon>
        <taxon>Actinomycetota</taxon>
        <taxon>Actinomycetes</taxon>
        <taxon>Pseudonocardiales</taxon>
        <taxon>Pseudonocardiaceae</taxon>
        <taxon>Actinoalloteichus</taxon>
        <taxon>Actinoalloteichus cyanogriseus</taxon>
    </lineage>
</organism>
<reference evidence="2 3" key="1">
    <citation type="submission" date="2022-06" db="EMBL/GenBank/DDBJ databases">
        <title>Genomic Encyclopedia of Type Strains, Phase I: the one thousand microbial genomes (KMG-I) project.</title>
        <authorList>
            <person name="Kyrpides N."/>
        </authorList>
    </citation>
    <scope>NUCLEOTIDE SEQUENCE [LARGE SCALE GENOMIC DNA]</scope>
    <source>
        <strain evidence="2 3">DSM 43889</strain>
    </source>
</reference>
<dbReference type="InterPro" id="IPR036661">
    <property type="entry name" value="Luciferase-like_sf"/>
</dbReference>
<evidence type="ECO:0000313" key="3">
    <source>
        <dbReference type="Proteomes" id="UP000791080"/>
    </source>
</evidence>